<feature type="compositionally biased region" description="Polar residues" evidence="5">
    <location>
        <begin position="23"/>
        <end position="32"/>
    </location>
</feature>
<evidence type="ECO:0000256" key="4">
    <source>
        <dbReference type="ARBA" id="ARBA00023136"/>
    </source>
</evidence>
<dbReference type="InterPro" id="IPR036259">
    <property type="entry name" value="MFS_trans_sf"/>
</dbReference>
<dbReference type="Pfam" id="PF07690">
    <property type="entry name" value="MFS_1"/>
    <property type="match status" value="1"/>
</dbReference>
<dbReference type="AlphaFoldDB" id="A0AAE0U4V2"/>
<sequence>MDDTHSEKQEDGCHDRTSDSDALANNQHQQPPHHSEETSQDLTNAGDDTKTVQTPKHSNINSSSVQIGGVLEPTTSQSDTHELVSPKLPAVRFLILGASLGLGLFLAMLDSSIVATSLFTIAAEFRSGADNINWVALAYTLTFLSCAVLFARISDVVGRRAAFLAAYAIFIVFSLACGFAQSLQQLIACRALQGVGGSGLYSITMIVFPELTPDEQKKFIAGIVGIVVAAAGVLGPVLGGVLTEYASWRWVFWLNGPVGGASALIFYFAWPSAEYLPHIERRAWREVDFFGSFLLIAAAVLLVFPFQNSGSEGGRWSDAVFLAPLLLGLFSLLSLFTWQYYIERRWKGRMAAAIPLVLLRNHVFTAATLSTMLTGFPYLLCVYVFPLRFQIVNGKSALDAGLMMLPMLAATALGSLAGGMINEKKNRLFETILLSCVMMIIGCGLETMASSEFAVEPKVLGFMAFIGFGFGISASASTMIAAIESPIREHASAQGLIAQVRIFGGSIGIAASSAILGVKTQKLASILPPGGVARATSGGPSPTTQEQWEAIRSIYTDAFREDMIVCCAVLAGGIVCALGVYRRNRKSMAEVFRDRYIEEAKRRRESSAKPPVVRGEERV</sequence>
<dbReference type="PROSITE" id="PS50850">
    <property type="entry name" value="MFS"/>
    <property type="match status" value="1"/>
</dbReference>
<feature type="transmembrane region" description="Helical" evidence="6">
    <location>
        <begin position="397"/>
        <end position="416"/>
    </location>
</feature>
<dbReference type="Gene3D" id="1.20.1250.20">
    <property type="entry name" value="MFS general substrate transporter like domains"/>
    <property type="match status" value="2"/>
</dbReference>
<feature type="transmembrane region" description="Helical" evidence="6">
    <location>
        <begin position="460"/>
        <end position="483"/>
    </location>
</feature>
<feature type="transmembrane region" description="Helical" evidence="6">
    <location>
        <begin position="93"/>
        <end position="119"/>
    </location>
</feature>
<name>A0AAE0U4V2_9PEZI</name>
<feature type="transmembrane region" description="Helical" evidence="6">
    <location>
        <begin position="187"/>
        <end position="207"/>
    </location>
</feature>
<feature type="transmembrane region" description="Helical" evidence="6">
    <location>
        <begin position="219"/>
        <end position="238"/>
    </location>
</feature>
<evidence type="ECO:0000256" key="2">
    <source>
        <dbReference type="ARBA" id="ARBA00022692"/>
    </source>
</evidence>
<keyword evidence="4 6" id="KW-0472">Membrane</keyword>
<proteinExistence type="predicted"/>
<feature type="transmembrane region" description="Helical" evidence="6">
    <location>
        <begin position="495"/>
        <end position="518"/>
    </location>
</feature>
<feature type="transmembrane region" description="Helical" evidence="6">
    <location>
        <begin position="250"/>
        <end position="269"/>
    </location>
</feature>
<comment type="subcellular location">
    <subcellularLocation>
        <location evidence="1">Membrane</location>
        <topology evidence="1">Multi-pass membrane protein</topology>
    </subcellularLocation>
</comment>
<evidence type="ECO:0000313" key="9">
    <source>
        <dbReference type="Proteomes" id="UP001285441"/>
    </source>
</evidence>
<dbReference type="PANTHER" id="PTHR23501:SF43">
    <property type="entry name" value="MULTIDRUG TRANSPORTER, PUTATIVE (AFU_ORTHOLOGUE AFUA_6G03040)-RELATED"/>
    <property type="match status" value="1"/>
</dbReference>
<dbReference type="EMBL" id="JAULSW010000002">
    <property type="protein sequence ID" value="KAK3390892.1"/>
    <property type="molecule type" value="Genomic_DNA"/>
</dbReference>
<feature type="transmembrane region" description="Helical" evidence="6">
    <location>
        <begin position="319"/>
        <end position="342"/>
    </location>
</feature>
<dbReference type="PANTHER" id="PTHR23501">
    <property type="entry name" value="MAJOR FACILITATOR SUPERFAMILY"/>
    <property type="match status" value="1"/>
</dbReference>
<feature type="transmembrane region" description="Helical" evidence="6">
    <location>
        <begin position="428"/>
        <end position="448"/>
    </location>
</feature>
<dbReference type="InterPro" id="IPR011701">
    <property type="entry name" value="MFS"/>
</dbReference>
<feature type="transmembrane region" description="Helical" evidence="6">
    <location>
        <begin position="162"/>
        <end position="181"/>
    </location>
</feature>
<feature type="region of interest" description="Disordered" evidence="5">
    <location>
        <begin position="600"/>
        <end position="619"/>
    </location>
</feature>
<evidence type="ECO:0000256" key="1">
    <source>
        <dbReference type="ARBA" id="ARBA00004141"/>
    </source>
</evidence>
<organism evidence="8 9">
    <name type="scientific">Podospora didyma</name>
    <dbReference type="NCBI Taxonomy" id="330526"/>
    <lineage>
        <taxon>Eukaryota</taxon>
        <taxon>Fungi</taxon>
        <taxon>Dikarya</taxon>
        <taxon>Ascomycota</taxon>
        <taxon>Pezizomycotina</taxon>
        <taxon>Sordariomycetes</taxon>
        <taxon>Sordariomycetidae</taxon>
        <taxon>Sordariales</taxon>
        <taxon>Podosporaceae</taxon>
        <taxon>Podospora</taxon>
    </lineage>
</organism>
<comment type="caution">
    <text evidence="8">The sequence shown here is derived from an EMBL/GenBank/DDBJ whole genome shotgun (WGS) entry which is preliminary data.</text>
</comment>
<evidence type="ECO:0000256" key="3">
    <source>
        <dbReference type="ARBA" id="ARBA00022989"/>
    </source>
</evidence>
<feature type="transmembrane region" description="Helical" evidence="6">
    <location>
        <begin position="131"/>
        <end position="150"/>
    </location>
</feature>
<reference evidence="8" key="1">
    <citation type="journal article" date="2023" name="Mol. Phylogenet. Evol.">
        <title>Genome-scale phylogeny and comparative genomics of the fungal order Sordariales.</title>
        <authorList>
            <person name="Hensen N."/>
            <person name="Bonometti L."/>
            <person name="Westerberg I."/>
            <person name="Brannstrom I.O."/>
            <person name="Guillou S."/>
            <person name="Cros-Aarteil S."/>
            <person name="Calhoun S."/>
            <person name="Haridas S."/>
            <person name="Kuo A."/>
            <person name="Mondo S."/>
            <person name="Pangilinan J."/>
            <person name="Riley R."/>
            <person name="LaButti K."/>
            <person name="Andreopoulos B."/>
            <person name="Lipzen A."/>
            <person name="Chen C."/>
            <person name="Yan M."/>
            <person name="Daum C."/>
            <person name="Ng V."/>
            <person name="Clum A."/>
            <person name="Steindorff A."/>
            <person name="Ohm R.A."/>
            <person name="Martin F."/>
            <person name="Silar P."/>
            <person name="Natvig D.O."/>
            <person name="Lalanne C."/>
            <person name="Gautier V."/>
            <person name="Ament-Velasquez S.L."/>
            <person name="Kruys A."/>
            <person name="Hutchinson M.I."/>
            <person name="Powell A.J."/>
            <person name="Barry K."/>
            <person name="Miller A.N."/>
            <person name="Grigoriev I.V."/>
            <person name="Debuchy R."/>
            <person name="Gladieux P."/>
            <person name="Hiltunen Thoren M."/>
            <person name="Johannesson H."/>
        </authorList>
    </citation>
    <scope>NUCLEOTIDE SEQUENCE</scope>
    <source>
        <strain evidence="8">CBS 232.78</strain>
    </source>
</reference>
<dbReference type="GO" id="GO:0005886">
    <property type="term" value="C:plasma membrane"/>
    <property type="evidence" value="ECO:0007669"/>
    <property type="project" value="TreeGrafter"/>
</dbReference>
<keyword evidence="3 6" id="KW-1133">Transmembrane helix</keyword>
<protein>
    <submittedName>
        <fullName evidence="8">Major facilitator superfamily transporter</fullName>
    </submittedName>
</protein>
<feature type="compositionally biased region" description="Polar residues" evidence="5">
    <location>
        <begin position="51"/>
        <end position="66"/>
    </location>
</feature>
<feature type="transmembrane region" description="Helical" evidence="6">
    <location>
        <begin position="363"/>
        <end position="385"/>
    </location>
</feature>
<evidence type="ECO:0000313" key="8">
    <source>
        <dbReference type="EMBL" id="KAK3390892.1"/>
    </source>
</evidence>
<keyword evidence="9" id="KW-1185">Reference proteome</keyword>
<feature type="transmembrane region" description="Helical" evidence="6">
    <location>
        <begin position="289"/>
        <end position="307"/>
    </location>
</feature>
<accession>A0AAE0U4V2</accession>
<evidence type="ECO:0000259" key="7">
    <source>
        <dbReference type="PROSITE" id="PS50850"/>
    </source>
</evidence>
<dbReference type="SUPFAM" id="SSF103473">
    <property type="entry name" value="MFS general substrate transporter"/>
    <property type="match status" value="1"/>
</dbReference>
<feature type="region of interest" description="Disordered" evidence="5">
    <location>
        <begin position="1"/>
        <end position="82"/>
    </location>
</feature>
<keyword evidence="2 6" id="KW-0812">Transmembrane</keyword>
<feature type="transmembrane region" description="Helical" evidence="6">
    <location>
        <begin position="562"/>
        <end position="581"/>
    </location>
</feature>
<dbReference type="InterPro" id="IPR020846">
    <property type="entry name" value="MFS_dom"/>
</dbReference>
<feature type="domain" description="Major facilitator superfamily (MFS) profile" evidence="7">
    <location>
        <begin position="96"/>
        <end position="585"/>
    </location>
</feature>
<gene>
    <name evidence="8" type="ORF">B0H63DRAFT_466720</name>
</gene>
<reference evidence="8" key="2">
    <citation type="submission" date="2023-06" db="EMBL/GenBank/DDBJ databases">
        <authorList>
            <consortium name="Lawrence Berkeley National Laboratory"/>
            <person name="Haridas S."/>
            <person name="Hensen N."/>
            <person name="Bonometti L."/>
            <person name="Westerberg I."/>
            <person name="Brannstrom I.O."/>
            <person name="Guillou S."/>
            <person name="Cros-Aarteil S."/>
            <person name="Calhoun S."/>
            <person name="Kuo A."/>
            <person name="Mondo S."/>
            <person name="Pangilinan J."/>
            <person name="Riley R."/>
            <person name="LaButti K."/>
            <person name="Andreopoulos B."/>
            <person name="Lipzen A."/>
            <person name="Chen C."/>
            <person name="Yanf M."/>
            <person name="Daum C."/>
            <person name="Ng V."/>
            <person name="Clum A."/>
            <person name="Steindorff A."/>
            <person name="Ohm R."/>
            <person name="Martin F."/>
            <person name="Silar P."/>
            <person name="Natvig D."/>
            <person name="Lalanne C."/>
            <person name="Gautier V."/>
            <person name="Ament-velasquez S.L."/>
            <person name="Kruys A."/>
            <person name="Hutchinson M.I."/>
            <person name="Powell A.J."/>
            <person name="Barry K."/>
            <person name="Miller A.N."/>
            <person name="Grigoriev I.V."/>
            <person name="Debuchy R."/>
            <person name="Gladieux P."/>
            <person name="Thoren M.H."/>
            <person name="Johannesson H."/>
        </authorList>
    </citation>
    <scope>NUCLEOTIDE SEQUENCE</scope>
    <source>
        <strain evidence="8">CBS 232.78</strain>
    </source>
</reference>
<dbReference type="GO" id="GO:0022857">
    <property type="term" value="F:transmembrane transporter activity"/>
    <property type="evidence" value="ECO:0007669"/>
    <property type="project" value="InterPro"/>
</dbReference>
<feature type="compositionally biased region" description="Basic and acidic residues" evidence="5">
    <location>
        <begin position="1"/>
        <end position="19"/>
    </location>
</feature>
<evidence type="ECO:0000256" key="6">
    <source>
        <dbReference type="SAM" id="Phobius"/>
    </source>
</evidence>
<evidence type="ECO:0000256" key="5">
    <source>
        <dbReference type="SAM" id="MobiDB-lite"/>
    </source>
</evidence>
<dbReference type="Proteomes" id="UP001285441">
    <property type="component" value="Unassembled WGS sequence"/>
</dbReference>